<dbReference type="InterPro" id="IPR011011">
    <property type="entry name" value="Znf_FYVE_PHD"/>
</dbReference>
<dbReference type="Gene3D" id="3.30.40.10">
    <property type="entry name" value="Zinc/RING finger domain, C3HC4 (zinc finger)"/>
    <property type="match status" value="1"/>
</dbReference>
<dbReference type="SMART" id="SM00396">
    <property type="entry name" value="ZnF_UBR1"/>
    <property type="match status" value="1"/>
</dbReference>
<gene>
    <name evidence="19" type="ORF">HERILL_LOCUS2781</name>
</gene>
<dbReference type="Proteomes" id="UP000594454">
    <property type="component" value="Chromosome 1"/>
</dbReference>
<dbReference type="FunCoup" id="A0A7R8UFC3">
    <property type="interactions" value="2348"/>
</dbReference>
<dbReference type="CDD" id="cd15542">
    <property type="entry name" value="PHD_UBR7"/>
    <property type="match status" value="1"/>
</dbReference>
<organism evidence="19 20">
    <name type="scientific">Hermetia illucens</name>
    <name type="common">Black soldier fly</name>
    <dbReference type="NCBI Taxonomy" id="343691"/>
    <lineage>
        <taxon>Eukaryota</taxon>
        <taxon>Metazoa</taxon>
        <taxon>Ecdysozoa</taxon>
        <taxon>Arthropoda</taxon>
        <taxon>Hexapoda</taxon>
        <taxon>Insecta</taxon>
        <taxon>Pterygota</taxon>
        <taxon>Neoptera</taxon>
        <taxon>Endopterygota</taxon>
        <taxon>Diptera</taxon>
        <taxon>Brachycera</taxon>
        <taxon>Stratiomyomorpha</taxon>
        <taxon>Stratiomyidae</taxon>
        <taxon>Hermetiinae</taxon>
        <taxon>Hermetia</taxon>
    </lineage>
</organism>
<dbReference type="InterPro" id="IPR001965">
    <property type="entry name" value="Znf_PHD"/>
</dbReference>
<dbReference type="OrthoDB" id="10262564at2759"/>
<keyword evidence="20" id="KW-1185">Reference proteome</keyword>
<reference evidence="19 20" key="1">
    <citation type="submission" date="2020-11" db="EMBL/GenBank/DDBJ databases">
        <authorList>
            <person name="Wallbank WR R."/>
            <person name="Pardo Diaz C."/>
            <person name="Kozak K."/>
            <person name="Martin S."/>
            <person name="Jiggins C."/>
            <person name="Moest M."/>
            <person name="Warren A I."/>
            <person name="Generalovic N T."/>
            <person name="Byers J.R.P. K."/>
            <person name="Montejo-Kovacevich G."/>
            <person name="Yen C E."/>
        </authorList>
    </citation>
    <scope>NUCLEOTIDE SEQUENCE [LARGE SCALE GENOMIC DNA]</scope>
</reference>
<evidence type="ECO:0000256" key="12">
    <source>
        <dbReference type="ARBA" id="ARBA00055627"/>
    </source>
</evidence>
<evidence type="ECO:0000256" key="13">
    <source>
        <dbReference type="ARBA" id="ARBA00071060"/>
    </source>
</evidence>
<evidence type="ECO:0000256" key="14">
    <source>
        <dbReference type="ARBA" id="ARBA00078314"/>
    </source>
</evidence>
<dbReference type="SMART" id="SM00249">
    <property type="entry name" value="PHD"/>
    <property type="match status" value="1"/>
</dbReference>
<keyword evidence="4" id="KW-1017">Isopeptide bond</keyword>
<dbReference type="InParanoid" id="A0A7R8UFC3"/>
<feature type="compositionally biased region" description="Basic and acidic residues" evidence="17">
    <location>
        <begin position="272"/>
        <end position="293"/>
    </location>
</feature>
<dbReference type="OMA" id="GAMVYNH"/>
<evidence type="ECO:0000256" key="2">
    <source>
        <dbReference type="ARBA" id="ARBA00004906"/>
    </source>
</evidence>
<keyword evidence="7" id="KW-0479">Metal-binding</keyword>
<evidence type="ECO:0000256" key="9">
    <source>
        <dbReference type="ARBA" id="ARBA00022786"/>
    </source>
</evidence>
<dbReference type="InterPro" id="IPR013083">
    <property type="entry name" value="Znf_RING/FYVE/PHD"/>
</dbReference>
<evidence type="ECO:0000256" key="10">
    <source>
        <dbReference type="ARBA" id="ARBA00022833"/>
    </source>
</evidence>
<feature type="region of interest" description="Disordered" evidence="17">
    <location>
        <begin position="254"/>
        <end position="295"/>
    </location>
</feature>
<dbReference type="GO" id="GO:0008270">
    <property type="term" value="F:zinc ion binding"/>
    <property type="evidence" value="ECO:0007669"/>
    <property type="project" value="UniProtKB-KW"/>
</dbReference>
<dbReference type="EMBL" id="LR899009">
    <property type="protein sequence ID" value="CAD7079569.1"/>
    <property type="molecule type" value="Genomic_DNA"/>
</dbReference>
<keyword evidence="5" id="KW-0597">Phosphoprotein</keyword>
<feature type="region of interest" description="Disordered" evidence="17">
    <location>
        <begin position="1"/>
        <end position="22"/>
    </location>
</feature>
<dbReference type="Pfam" id="PF02207">
    <property type="entry name" value="zf-UBR"/>
    <property type="match status" value="1"/>
</dbReference>
<evidence type="ECO:0000256" key="11">
    <source>
        <dbReference type="ARBA" id="ARBA00022843"/>
    </source>
</evidence>
<evidence type="ECO:0000256" key="8">
    <source>
        <dbReference type="ARBA" id="ARBA00022771"/>
    </source>
</evidence>
<dbReference type="InterPro" id="IPR047506">
    <property type="entry name" value="UBR7-like_UBR-box"/>
</dbReference>
<dbReference type="InterPro" id="IPR040204">
    <property type="entry name" value="UBR7"/>
</dbReference>
<evidence type="ECO:0000313" key="20">
    <source>
        <dbReference type="Proteomes" id="UP000594454"/>
    </source>
</evidence>
<evidence type="ECO:0000256" key="17">
    <source>
        <dbReference type="SAM" id="MobiDB-lite"/>
    </source>
</evidence>
<evidence type="ECO:0000256" key="3">
    <source>
        <dbReference type="ARBA" id="ARBA00012483"/>
    </source>
</evidence>
<evidence type="ECO:0000256" key="16">
    <source>
        <dbReference type="PROSITE-ProRule" id="PRU00508"/>
    </source>
</evidence>
<dbReference type="EC" id="2.3.2.27" evidence="3"/>
<feature type="zinc finger region" description="UBR-type" evidence="16">
    <location>
        <begin position="51"/>
        <end position="127"/>
    </location>
</feature>
<protein>
    <recommendedName>
        <fullName evidence="13">Putative E3 ubiquitin-protein ligase UBR7</fullName>
        <ecNumber evidence="3">2.3.2.27</ecNumber>
    </recommendedName>
    <alternativeName>
        <fullName evidence="14">N-recognin-7</fullName>
    </alternativeName>
    <alternativeName>
        <fullName evidence="15">RING-type E3 ubiquitin transferase UBR7</fullName>
    </alternativeName>
</protein>
<proteinExistence type="predicted"/>
<keyword evidence="9" id="KW-0833">Ubl conjugation pathway</keyword>
<keyword evidence="11" id="KW-0832">Ubl conjugation</keyword>
<comment type="function">
    <text evidence="12">E3 ubiquitin-protein ligase which is a component of the N-end rule pathway. Recognizes and binds to proteins bearing specific N-terminal residues that are destabilizing according to the N-end rule, leading to their ubiquitination and subsequent degradation.</text>
</comment>
<comment type="pathway">
    <text evidence="2">Protein modification; protein ubiquitination.</text>
</comment>
<dbReference type="GO" id="GO:0061630">
    <property type="term" value="F:ubiquitin protein ligase activity"/>
    <property type="evidence" value="ECO:0007669"/>
    <property type="project" value="UniProtKB-EC"/>
</dbReference>
<accession>A0A7R8UFC3</accession>
<evidence type="ECO:0000256" key="15">
    <source>
        <dbReference type="ARBA" id="ARBA00083573"/>
    </source>
</evidence>
<evidence type="ECO:0000313" key="19">
    <source>
        <dbReference type="EMBL" id="CAD7079569.1"/>
    </source>
</evidence>
<sequence length="429" mass="48459">MSDEVKIEDVPPTDSESNVMDDSSVTMMDVLKQQEKLEEESAAVLGGSDEKSCTYERGYIKRQALYSCLTCCPEACNDPSKRAGVCLACSYQCHENHELVELYTKRNFRCDCPTSRIPGQKCTFAETSSPNEPKHEPNKDNSYNQNFFGLYCTCKRPYPDPEDSIPDEMIQCVLCEDWYHTRHLNAPIPAADSYSEMICDVCMEKHSFLKDYSGLAVNKVEPTNESANVSVLNCTTDEEKLRADLDKSIADIMPNISSSDDTMEDSATISGTHDEGVGEPATKKPKLDEDAGKCRRPPASLGYKGGAVFWPDNWRSSLCSCQTCSQIYESQKVSFLLDPEDTVQFYEENGLKKVVETDYERGIRAFSTMGRTQQIDALTEYNRMKEKLQEFLRTFAVNKKVVTEEDINTFFQGMKNEKNANVGQPYFCR</sequence>
<dbReference type="AlphaFoldDB" id="A0A7R8UFC3"/>
<dbReference type="InterPro" id="IPR003126">
    <property type="entry name" value="Znf_UBR"/>
</dbReference>
<evidence type="ECO:0000256" key="5">
    <source>
        <dbReference type="ARBA" id="ARBA00022553"/>
    </source>
</evidence>
<dbReference type="PANTHER" id="PTHR13513">
    <property type="entry name" value="E3 UBIQUITIN-PROTEIN LIGASE UBR7"/>
    <property type="match status" value="1"/>
</dbReference>
<name>A0A7R8UFC3_HERIL</name>
<dbReference type="CDD" id="cd19677">
    <property type="entry name" value="UBR-box_UBR7"/>
    <property type="match status" value="1"/>
</dbReference>
<evidence type="ECO:0000256" key="1">
    <source>
        <dbReference type="ARBA" id="ARBA00000900"/>
    </source>
</evidence>
<feature type="compositionally biased region" description="Polar residues" evidence="17">
    <location>
        <begin position="255"/>
        <end position="271"/>
    </location>
</feature>
<dbReference type="GO" id="GO:0005737">
    <property type="term" value="C:cytoplasm"/>
    <property type="evidence" value="ECO:0007669"/>
    <property type="project" value="TreeGrafter"/>
</dbReference>
<evidence type="ECO:0000256" key="7">
    <source>
        <dbReference type="ARBA" id="ARBA00022723"/>
    </source>
</evidence>
<keyword evidence="6" id="KW-0808">Transferase</keyword>
<evidence type="ECO:0000256" key="4">
    <source>
        <dbReference type="ARBA" id="ARBA00022499"/>
    </source>
</evidence>
<keyword evidence="8" id="KW-0863">Zinc-finger</keyword>
<dbReference type="SUPFAM" id="SSF57903">
    <property type="entry name" value="FYVE/PHD zinc finger"/>
    <property type="match status" value="1"/>
</dbReference>
<keyword evidence="10" id="KW-0862">Zinc</keyword>
<dbReference type="FunFam" id="3.30.40.10:FF:000183">
    <property type="entry name" value="putative E3 ubiquitin-protein ligase UBR7"/>
    <property type="match status" value="1"/>
</dbReference>
<dbReference type="PROSITE" id="PS51157">
    <property type="entry name" value="ZF_UBR"/>
    <property type="match status" value="1"/>
</dbReference>
<evidence type="ECO:0000259" key="18">
    <source>
        <dbReference type="PROSITE" id="PS51157"/>
    </source>
</evidence>
<dbReference type="PANTHER" id="PTHR13513:SF9">
    <property type="entry name" value="E3 UBIQUITIN-PROTEIN LIGASE UBR7-RELATED"/>
    <property type="match status" value="1"/>
</dbReference>
<feature type="domain" description="UBR-type" evidence="18">
    <location>
        <begin position="51"/>
        <end position="127"/>
    </location>
</feature>
<comment type="catalytic activity">
    <reaction evidence="1">
        <text>S-ubiquitinyl-[E2 ubiquitin-conjugating enzyme]-L-cysteine + [acceptor protein]-L-lysine = [E2 ubiquitin-conjugating enzyme]-L-cysteine + N(6)-ubiquitinyl-[acceptor protein]-L-lysine.</text>
        <dbReference type="EC" id="2.3.2.27"/>
    </reaction>
</comment>
<evidence type="ECO:0000256" key="6">
    <source>
        <dbReference type="ARBA" id="ARBA00022679"/>
    </source>
</evidence>